<comment type="caution">
    <text evidence="1">The sequence shown here is derived from an EMBL/GenBank/DDBJ whole genome shotgun (WGS) entry which is preliminary data.</text>
</comment>
<dbReference type="Proteomes" id="UP000028483">
    <property type="component" value="Unassembled WGS sequence"/>
</dbReference>
<organism evidence="1 2">
    <name type="scientific">Xenorhabdus bovienii str. oregonense</name>
    <dbReference type="NCBI Taxonomy" id="1398202"/>
    <lineage>
        <taxon>Bacteria</taxon>
        <taxon>Pseudomonadati</taxon>
        <taxon>Pseudomonadota</taxon>
        <taxon>Gammaproteobacteria</taxon>
        <taxon>Enterobacterales</taxon>
        <taxon>Morganellaceae</taxon>
        <taxon>Xenorhabdus</taxon>
    </lineage>
</organism>
<dbReference type="HOGENOM" id="CLU_216981_0_0_6"/>
<dbReference type="AlphaFoldDB" id="A0A077PBE4"/>
<protein>
    <submittedName>
        <fullName evidence="1">Uncharacterized protein</fullName>
    </submittedName>
</protein>
<dbReference type="EMBL" id="CBSX010000254">
    <property type="protein sequence ID" value="CDH08033.1"/>
    <property type="molecule type" value="Genomic_DNA"/>
</dbReference>
<sequence>MNHSWGYFRDLSKILYTDLDLILKIKLRLQLIGGKWRLLSFLVRMGL</sequence>
<gene>
    <name evidence="1" type="ORF">XBO1_850019</name>
</gene>
<evidence type="ECO:0000313" key="2">
    <source>
        <dbReference type="Proteomes" id="UP000028483"/>
    </source>
</evidence>
<accession>A0A077PBE4</accession>
<reference evidence="1" key="1">
    <citation type="submission" date="2013-07" db="EMBL/GenBank/DDBJ databases">
        <title>Sub-species coevolution in mutualistic symbiosis.</title>
        <authorList>
            <person name="Murfin K."/>
            <person name="Klassen J."/>
            <person name="Lee M."/>
            <person name="Forst S."/>
            <person name="Stock P."/>
            <person name="Goodrich-Blair H."/>
        </authorList>
    </citation>
    <scope>NUCLEOTIDE SEQUENCE [LARGE SCALE GENOMIC DNA]</scope>
    <source>
        <strain evidence="1">Oregonense</strain>
    </source>
</reference>
<evidence type="ECO:0000313" key="1">
    <source>
        <dbReference type="EMBL" id="CDH08033.1"/>
    </source>
</evidence>
<proteinExistence type="predicted"/>
<name>A0A077PBE4_XENBV</name>